<sequence>MADDEENDPTAPFNELEAFDSLWQALTWKQIRKRIPICARKTAQNRYFFANIVYLIYAIGILLVDFAPAINGGAGAPEEPGPCDNMTVDNSTKEEGGVDYTVIVNNMYIGLGVLHVVSAALYWWAWRDHRWNDVIMIPEYLNHIEAALYLWAATWYGTAANDSSGYYESIIHIVETVAAFVELFASFGWIMSWYRTYTRTIGRGYTFDDPDTVAYTFTTLSSFIYITYNIQILQNPENYGLNNLYVNGDITYFVGAVFYLWANLRDDGWLWWMPVSGQYGIAAGRIQAEKPIIVGLRHLLIGGPEPIARCCRRCCENNSDRANNVVVPMNEKQSTNDNNTKDSTNRNDLSNLKCFSLTCFIPTNAYDNRLIPLLRRMTYLEKLTLYIRLVDRSTFVDGTHLHNEILMHMSQLHRFNFYISTQIPIDDSVHRLSDDNIKQTFNNIGYYQTSCIVDYYCSLHAISHVFSLPFLFNRLEMITNRFSSIIFSHVTYLQVVDTIQFNYSFFIRITKAFPLLKYFTIINVMSPLWNFEKYEADYIQSNSIIIFPHLISLNMKILHEYYIEQFLLDTKTHIPRLIELKLYYESLENVTEKFTRNATRNNCANKTTTNYYQYFTIFKGLT</sequence>
<proteinExistence type="predicted"/>
<dbReference type="EMBL" id="CAJNOL010000145">
    <property type="protein sequence ID" value="CAF0884106.1"/>
    <property type="molecule type" value="Genomic_DNA"/>
</dbReference>
<keyword evidence="3" id="KW-1185">Reference proteome</keyword>
<accession>A0A813YHD5</accession>
<keyword evidence="1" id="KW-1133">Transmembrane helix</keyword>
<organism evidence="2 3">
    <name type="scientific">Rotaria sordida</name>
    <dbReference type="NCBI Taxonomy" id="392033"/>
    <lineage>
        <taxon>Eukaryota</taxon>
        <taxon>Metazoa</taxon>
        <taxon>Spiralia</taxon>
        <taxon>Gnathifera</taxon>
        <taxon>Rotifera</taxon>
        <taxon>Eurotatoria</taxon>
        <taxon>Bdelloidea</taxon>
        <taxon>Philodinida</taxon>
        <taxon>Philodinidae</taxon>
        <taxon>Rotaria</taxon>
    </lineage>
</organism>
<feature type="transmembrane region" description="Helical" evidence="1">
    <location>
        <begin position="244"/>
        <end position="262"/>
    </location>
</feature>
<dbReference type="Proteomes" id="UP000663870">
    <property type="component" value="Unassembled WGS sequence"/>
</dbReference>
<feature type="transmembrane region" description="Helical" evidence="1">
    <location>
        <begin position="212"/>
        <end position="232"/>
    </location>
</feature>
<evidence type="ECO:0000313" key="2">
    <source>
        <dbReference type="EMBL" id="CAF0884106.1"/>
    </source>
</evidence>
<name>A0A813YHD5_9BILA</name>
<keyword evidence="1" id="KW-0472">Membrane</keyword>
<feature type="transmembrane region" description="Helical" evidence="1">
    <location>
        <begin position="107"/>
        <end position="125"/>
    </location>
</feature>
<reference evidence="2" key="1">
    <citation type="submission" date="2021-02" db="EMBL/GenBank/DDBJ databases">
        <authorList>
            <person name="Nowell W R."/>
        </authorList>
    </citation>
    <scope>NUCLEOTIDE SEQUENCE</scope>
</reference>
<comment type="caution">
    <text evidence="2">The sequence shown here is derived from an EMBL/GenBank/DDBJ whole genome shotgun (WGS) entry which is preliminary data.</text>
</comment>
<protein>
    <submittedName>
        <fullName evidence="2">Uncharacterized protein</fullName>
    </submittedName>
</protein>
<feature type="transmembrane region" description="Helical" evidence="1">
    <location>
        <begin position="48"/>
        <end position="70"/>
    </location>
</feature>
<feature type="transmembrane region" description="Helical" evidence="1">
    <location>
        <begin position="170"/>
        <end position="191"/>
    </location>
</feature>
<keyword evidence="1" id="KW-0812">Transmembrane</keyword>
<evidence type="ECO:0000256" key="1">
    <source>
        <dbReference type="SAM" id="Phobius"/>
    </source>
</evidence>
<evidence type="ECO:0000313" key="3">
    <source>
        <dbReference type="Proteomes" id="UP000663870"/>
    </source>
</evidence>
<gene>
    <name evidence="2" type="ORF">JXQ802_LOCUS8309</name>
</gene>
<dbReference type="AlphaFoldDB" id="A0A813YHD5"/>